<accession>A0A1H0DJH7</accession>
<dbReference type="OrthoDB" id="3217500at2"/>
<name>A0A1H0DJH7_9PSEU</name>
<dbReference type="Proteomes" id="UP000199691">
    <property type="component" value="Unassembled WGS sequence"/>
</dbReference>
<dbReference type="STRING" id="641025.SAMN05421507_1018"/>
<evidence type="ECO:0000313" key="2">
    <source>
        <dbReference type="Proteomes" id="UP000199691"/>
    </source>
</evidence>
<gene>
    <name evidence="1" type="ORF">SAMN05421507_1018</name>
</gene>
<dbReference type="AlphaFoldDB" id="A0A1H0DJH7"/>
<protein>
    <submittedName>
        <fullName evidence="1">DNA segregation ATPase FtsK/SpoIIIE, S-DNA-T family</fullName>
    </submittedName>
</protein>
<reference evidence="2" key="1">
    <citation type="submission" date="2016-10" db="EMBL/GenBank/DDBJ databases">
        <authorList>
            <person name="Varghese N."/>
            <person name="Submissions S."/>
        </authorList>
    </citation>
    <scope>NUCLEOTIDE SEQUENCE [LARGE SCALE GENOMIC DNA]</scope>
    <source>
        <strain evidence="2">CGMCC 4.6609</strain>
    </source>
</reference>
<keyword evidence="2" id="KW-1185">Reference proteome</keyword>
<organism evidence="1 2">
    <name type="scientific">Lentzea jiangxiensis</name>
    <dbReference type="NCBI Taxonomy" id="641025"/>
    <lineage>
        <taxon>Bacteria</taxon>
        <taxon>Bacillati</taxon>
        <taxon>Actinomycetota</taxon>
        <taxon>Actinomycetes</taxon>
        <taxon>Pseudonocardiales</taxon>
        <taxon>Pseudonocardiaceae</taxon>
        <taxon>Lentzea</taxon>
    </lineage>
</organism>
<dbReference type="EMBL" id="FNIX01000001">
    <property type="protein sequence ID" value="SDN70274.1"/>
    <property type="molecule type" value="Genomic_DNA"/>
</dbReference>
<dbReference type="PANTHER" id="PTHR22683:SF41">
    <property type="entry name" value="DNA TRANSLOCASE FTSK"/>
    <property type="match status" value="1"/>
</dbReference>
<dbReference type="PANTHER" id="PTHR22683">
    <property type="entry name" value="SPORULATION PROTEIN RELATED"/>
    <property type="match status" value="1"/>
</dbReference>
<sequence>MSKCSRGKSARSQGVEFAAVVWAVRHPGSVAVPSALVASLSHLGPTTTGMVLGGAAAGLGAWYRAHPDTFDTYAAPVLRAWRRRWAGAYTGRRWSDLMGSCGLTRTHPRTGQVLVPRVVRVRSWSASVDTVRVRLVHGMSFKAFVDATDDLADTLRAERVAVERSAPGEVVLIVQRDEPFAHIIPSPELADDVADVDPMSLYMGEDEFGREYREPLYGTHFLRAGETGSGKNSLPAQRLRAAAPLIRAGLVRPWVIDPKMLEWGWLKPILAGRYADNPGDGLELLNDFVTNMERKQKRMQRAKLRKAPVSEEFPIDWLIFDEIGYAMAYQSDYAHAICGQTAIIASTGRTTHDVIEALVQEPTKDTVPVRELLPHRVCLRVSSSSHPDMVLGDGMRARGATADELPQGEEFAGIGFARAPKTRQPRRVRIAYTSDDQCSELMSYLREPTTLRAVS</sequence>
<dbReference type="Gene3D" id="3.40.50.300">
    <property type="entry name" value="P-loop containing nucleotide triphosphate hydrolases"/>
    <property type="match status" value="1"/>
</dbReference>
<dbReference type="RefSeq" id="WP_090094529.1">
    <property type="nucleotide sequence ID" value="NZ_FNIX01000001.1"/>
</dbReference>
<proteinExistence type="predicted"/>
<dbReference type="InterPro" id="IPR027417">
    <property type="entry name" value="P-loop_NTPase"/>
</dbReference>
<dbReference type="InterPro" id="IPR050206">
    <property type="entry name" value="FtsK/SpoIIIE/SftA"/>
</dbReference>
<evidence type="ECO:0000313" key="1">
    <source>
        <dbReference type="EMBL" id="SDN70274.1"/>
    </source>
</evidence>